<dbReference type="InterPro" id="IPR001584">
    <property type="entry name" value="Integrase_cat-core"/>
</dbReference>
<sequence length="2050" mass="228297">ADGTVAVEWSEAGLTDEGLEDFVNNRLGVLLGQLKVDKVVECCVDLSGNQLSAPEPLALLLRSLRKAPVHTTTLRLHKNRLGDVAATVLAQHIRESAAMGVPVWDGTPEFYDEYASEAYSYEDTIEYRKRHLEGKLRRPSLPDAGQQIGKFFYTASWGKSQAYQTRDDEELPEEDISSIHEVPEGAEAQEPPPSEGWSSTWWTNRNSGWHGQGWKASGDRGECEWKAVQEKYQWELDETNPEGGYLPGFLVGWFLLRRSGLDIAERGNILATIKNNFGAAEVEQALRNQWSDEDLRRRDGKSGGAALIGEELEDLEAEHELESGLFGLEELDDAGHTAYLTEETRAEEALGVIRQGQRTLKEARTRQHELRVNRKFYPRAKTADAAGRDKCLRCGGPHSTTRCPDNGDSRLRKSPDAASVAEETAALVLMCEEVEDPTPSIDWRRLLCQRCPKVFNSSEGTMCMNCRKATCDSCRSVAKMCPCRLTVKAEAVGPSSSTPEQAMSVGLARGALLRGKGIIDGGATSSLGLLEALEVIARLNREQCGDDRMSVGPRLRPTFAFGNGQKKQCCSTVTLGLTLGQKKGNMATHTHDSDGVPVLVSVMTLRSLGAVIDFQSDTAIFMAVDPCRVVQLERAETGRQLLDLAGDLMKNSTLRDQSQSPTAGKVSAAPTCAVGMIDSQFRASGNSVAAMAMKQSNYRNKAECLAELRAAEVPAKDKWTVLELRAMVRSLRNSDLEGEECLDPMKGLASKKRDFLLEKVMSLGLAMSVKPTKAELLMTLRENFEDSSSGKTTICFGKRKGATFHGVMQRDASYFKWAKDLLKEEKGTHRYQLLAMVNWAQRMEKATPCPASSPAMSSHSLSVAVPEDKELEDPQARIKELEEELKRLNSEKTRKTTSLSTEFEKVHGVGSAVRCATWNGCDLETPAGATIIAREARRLGAAVHWEWASRRDAWRLPFMQKFCSDLGLQKAVCSGCCVNLRAKDTGMLMSKEWGMATTSPHVHHALSLPCQGGHSHTRCEAGRASSTAYYTPEFVKRAVRSMSQLDAWCDVVEELSSQDAFVGVMCVQAPHVPEPELAVAQKNKIMQQLRTIRSASGHCNLDHLMSALKRRNLSERVLEVARGFRCSVCEERKCPDPRRPATLEPIPPKWKVMQVDVGTWTDPRDNKKWKFVLFTDEGCRLKVGKLVFQHSTRQVTWDDLKTTFEELWVPHFGKPEVIRMDPDGAWRNRDADAYFAERGVLLEPIPAEAHWQIGIIERAIQATKKFMNDLANEFADITPREIFSQTLCAINSREMIKGYSSIQHAVGRVPDEFGRMFDSGFVGAPPILPGLIEHEFGNSIKVMATAEKSFLDWQANERLKRADHAGSRPLRNFCPGDLVYYWRKLVSKRDGSHGFNTGRFIGPARILAVETRVDEATGELRPGSCVWLYRCTRLIKAAPEQLRAASEREEAYEELRGNVDTPWTVNAIMADSRNATFDDISDEIPEAQQWTEAQEPQAPLRRIAGKRWPEASDSLRTKVKRTAGPGEEEEEMADVAQQLQGHWTESCHFGSSNEASCYWADELSAVSISIDCPTSQRGKESFHRDPVAYVANHLKRQAVEVCERKLEPAEAKLFQEAKGIEIKNFIASQCFEALPEHLKPSQAVAMKMRWILTWKSLDKGGKKAKARAVILGYQDLEYEFRPTASPAMSRTTRQLFLQLSAWKRMKVEKGDVTGAFLQGREFQRKAYCIPTVEIYEAMGLPPESITRLRRAAYGLVEAPLGCPEWEMLKGKIKDRFKWQDWEPKSFIQCGVRIKQRPDFGFELDQEDYLGDVHEIEISKERRRQVDADLSAREQSQMRAALGAIGWHAQQLGMLSCAGVSLLLSQIPTGAARNLLEANKLIYQPKCLKLQKMIIHPLESSLPVIMLGWCDAAAQNRPDGKSTKGIFIGCSQEKILAGAEAPVSPVFWQSAKIVRVCRSAGASETRAAVDCEDELYAVRYQWSELCGNVLSLGNPDATVLLTEGVLVTDSRNVYDKLLKTVMTIKGAEKRAGIEALSFKEAQQTSGLPVSF</sequence>
<dbReference type="GO" id="GO:0015074">
    <property type="term" value="P:DNA integration"/>
    <property type="evidence" value="ECO:0007669"/>
    <property type="project" value="InterPro"/>
</dbReference>
<gene>
    <name evidence="3" type="ORF">PGLA2088_LOCUS36388</name>
</gene>
<evidence type="ECO:0000313" key="3">
    <source>
        <dbReference type="EMBL" id="CAE8711263.1"/>
    </source>
</evidence>
<feature type="domain" description="Integrase catalytic" evidence="2">
    <location>
        <begin position="1143"/>
        <end position="1318"/>
    </location>
</feature>
<comment type="caution">
    <text evidence="3">The sequence shown here is derived from an EMBL/GenBank/DDBJ whole genome shotgun (WGS) entry which is preliminary data.</text>
</comment>
<evidence type="ECO:0000313" key="4">
    <source>
        <dbReference type="Proteomes" id="UP000626109"/>
    </source>
</evidence>
<dbReference type="GO" id="GO:0003676">
    <property type="term" value="F:nucleic acid binding"/>
    <property type="evidence" value="ECO:0007669"/>
    <property type="project" value="InterPro"/>
</dbReference>
<dbReference type="InterPro" id="IPR012337">
    <property type="entry name" value="RNaseH-like_sf"/>
</dbReference>
<dbReference type="Gene3D" id="3.30.420.10">
    <property type="entry name" value="Ribonuclease H-like superfamily/Ribonuclease H"/>
    <property type="match status" value="1"/>
</dbReference>
<name>A0A813KSB8_POLGL</name>
<dbReference type="EMBL" id="CAJNNW010032140">
    <property type="protein sequence ID" value="CAE8711263.1"/>
    <property type="molecule type" value="Genomic_DNA"/>
</dbReference>
<dbReference type="Proteomes" id="UP000626109">
    <property type="component" value="Unassembled WGS sequence"/>
</dbReference>
<evidence type="ECO:0000256" key="1">
    <source>
        <dbReference type="SAM" id="MobiDB-lite"/>
    </source>
</evidence>
<protein>
    <recommendedName>
        <fullName evidence="2">Integrase catalytic domain-containing protein</fullName>
    </recommendedName>
</protein>
<dbReference type="InterPro" id="IPR036397">
    <property type="entry name" value="RNaseH_sf"/>
</dbReference>
<proteinExistence type="predicted"/>
<feature type="non-terminal residue" evidence="3">
    <location>
        <position position="1"/>
    </location>
</feature>
<organism evidence="3 4">
    <name type="scientific">Polarella glacialis</name>
    <name type="common">Dinoflagellate</name>
    <dbReference type="NCBI Taxonomy" id="89957"/>
    <lineage>
        <taxon>Eukaryota</taxon>
        <taxon>Sar</taxon>
        <taxon>Alveolata</taxon>
        <taxon>Dinophyceae</taxon>
        <taxon>Suessiales</taxon>
        <taxon>Suessiaceae</taxon>
        <taxon>Polarella</taxon>
    </lineage>
</organism>
<accession>A0A813KSB8</accession>
<feature type="region of interest" description="Disordered" evidence="1">
    <location>
        <begin position="848"/>
        <end position="873"/>
    </location>
</feature>
<dbReference type="SUPFAM" id="SSF53098">
    <property type="entry name" value="Ribonuclease H-like"/>
    <property type="match status" value="1"/>
</dbReference>
<feature type="compositionally biased region" description="Low complexity" evidence="1">
    <location>
        <begin position="848"/>
        <end position="864"/>
    </location>
</feature>
<dbReference type="PROSITE" id="PS50994">
    <property type="entry name" value="INTEGRASE"/>
    <property type="match status" value="1"/>
</dbReference>
<reference evidence="3" key="1">
    <citation type="submission" date="2021-02" db="EMBL/GenBank/DDBJ databases">
        <authorList>
            <person name="Dougan E. K."/>
            <person name="Rhodes N."/>
            <person name="Thang M."/>
            <person name="Chan C."/>
        </authorList>
    </citation>
    <scope>NUCLEOTIDE SEQUENCE</scope>
</reference>
<evidence type="ECO:0000259" key="2">
    <source>
        <dbReference type="PROSITE" id="PS50994"/>
    </source>
</evidence>